<gene>
    <name evidence="2" type="ORF">PCASD_04448</name>
</gene>
<feature type="compositionally biased region" description="Basic and acidic residues" evidence="1">
    <location>
        <begin position="118"/>
        <end position="132"/>
    </location>
</feature>
<evidence type="ECO:0000256" key="1">
    <source>
        <dbReference type="SAM" id="MobiDB-lite"/>
    </source>
</evidence>
<proteinExistence type="predicted"/>
<reference evidence="2 3" key="1">
    <citation type="submission" date="2017-11" db="EMBL/GenBank/DDBJ databases">
        <title>De novo assembly and phasing of dikaryotic genomes from two isolates of Puccinia coronata f. sp. avenae, the causal agent of oat crown rust.</title>
        <authorList>
            <person name="Miller M.E."/>
            <person name="Zhang Y."/>
            <person name="Omidvar V."/>
            <person name="Sperschneider J."/>
            <person name="Schwessinger B."/>
            <person name="Raley C."/>
            <person name="Palmer J.M."/>
            <person name="Garnica D."/>
            <person name="Upadhyaya N."/>
            <person name="Rathjen J."/>
            <person name="Taylor J.M."/>
            <person name="Park R.F."/>
            <person name="Dodds P.N."/>
            <person name="Hirsch C.D."/>
            <person name="Kianian S.F."/>
            <person name="Figueroa M."/>
        </authorList>
    </citation>
    <scope>NUCLEOTIDE SEQUENCE [LARGE SCALE GENOMIC DNA]</scope>
    <source>
        <strain evidence="2">12SD80</strain>
    </source>
</reference>
<feature type="region of interest" description="Disordered" evidence="1">
    <location>
        <begin position="105"/>
        <end position="145"/>
    </location>
</feature>
<accession>A0A2N5VBW8</accession>
<dbReference type="Proteomes" id="UP000235392">
    <property type="component" value="Unassembled WGS sequence"/>
</dbReference>
<protein>
    <submittedName>
        <fullName evidence="2">Uncharacterized protein</fullName>
    </submittedName>
</protein>
<comment type="caution">
    <text evidence="2">The sequence shown here is derived from an EMBL/GenBank/DDBJ whole genome shotgun (WGS) entry which is preliminary data.</text>
</comment>
<evidence type="ECO:0000313" key="2">
    <source>
        <dbReference type="EMBL" id="PLW47490.1"/>
    </source>
</evidence>
<dbReference type="AlphaFoldDB" id="A0A2N5VBW8"/>
<evidence type="ECO:0000313" key="3">
    <source>
        <dbReference type="Proteomes" id="UP000235392"/>
    </source>
</evidence>
<feature type="compositionally biased region" description="Acidic residues" evidence="1">
    <location>
        <begin position="133"/>
        <end position="144"/>
    </location>
</feature>
<name>A0A2N5VBW8_9BASI</name>
<dbReference type="EMBL" id="PGCI01000031">
    <property type="protein sequence ID" value="PLW47490.1"/>
    <property type="molecule type" value="Genomic_DNA"/>
</dbReference>
<organism evidence="2 3">
    <name type="scientific">Puccinia coronata f. sp. avenae</name>
    <dbReference type="NCBI Taxonomy" id="200324"/>
    <lineage>
        <taxon>Eukaryota</taxon>
        <taxon>Fungi</taxon>
        <taxon>Dikarya</taxon>
        <taxon>Basidiomycota</taxon>
        <taxon>Pucciniomycotina</taxon>
        <taxon>Pucciniomycetes</taxon>
        <taxon>Pucciniales</taxon>
        <taxon>Pucciniaceae</taxon>
        <taxon>Puccinia</taxon>
    </lineage>
</organism>
<sequence>MTPPTYSSIFSRLKNCAAAISCQQSAPMEEANSLGIVLNQNQQKGWKFNPKGEEGLLVGFNVPLQSYWIVLPSVKVVEKKHIRFLKKPDYVTRINTKDDIDFNPTLEEPIGSQIHQNVNKEAKESPDHRESDSDHEDSEEEIEPELNPLVNAFHKGIWLKAMLAEIWNIQMDAANHLIDNSELNERLMMNDEEFKKKYSNHHLIDNKGLDNKVKKFGSNPKTRHIDLKTKGIRQEVKHNNIRIQLIRTTEMVAEALTKSAAKDSILNLSRCINPFFNVAQSSSHQSPGVLEFSDSVP</sequence>